<evidence type="ECO:0000313" key="1">
    <source>
        <dbReference type="EMBL" id="SIT53460.1"/>
    </source>
</evidence>
<protein>
    <submittedName>
        <fullName evidence="1">Uncharacterized protein</fullName>
    </submittedName>
</protein>
<accession>A0A1R3V0P1</accession>
<organism evidence="1 2">
    <name type="scientific">Mesorhizobium prunaredense</name>
    <dbReference type="NCBI Taxonomy" id="1631249"/>
    <lineage>
        <taxon>Bacteria</taxon>
        <taxon>Pseudomonadati</taxon>
        <taxon>Pseudomonadota</taxon>
        <taxon>Alphaproteobacteria</taxon>
        <taxon>Hyphomicrobiales</taxon>
        <taxon>Phyllobacteriaceae</taxon>
        <taxon>Mesorhizobium</taxon>
    </lineage>
</organism>
<evidence type="ECO:0000313" key="2">
    <source>
        <dbReference type="Proteomes" id="UP000188388"/>
    </source>
</evidence>
<proteinExistence type="predicted"/>
<name>A0A1R3V0P1_9HYPH</name>
<dbReference type="Proteomes" id="UP000188388">
    <property type="component" value="Unassembled WGS sequence"/>
</dbReference>
<dbReference type="AlphaFoldDB" id="A0A1R3V0P1"/>
<sequence length="85" mass="9797">MSIHFTVSDVTRNLFHLPGNLLHSPRSLFHSLRLDHERAPRPLSPEQSLLLECYLAGQIPESAWSDYVFETPELARHVNARRGQH</sequence>
<reference evidence="2" key="1">
    <citation type="submission" date="2017-01" db="EMBL/GenBank/DDBJ databases">
        <authorList>
            <person name="Brunel B."/>
        </authorList>
    </citation>
    <scope>NUCLEOTIDE SEQUENCE [LARGE SCALE GENOMIC DNA]</scope>
</reference>
<dbReference type="RefSeq" id="WP_077373281.1">
    <property type="nucleotide sequence ID" value="NZ_FTPD01000003.1"/>
</dbReference>
<gene>
    <name evidence="1" type="ORF">BQ8794_110266</name>
</gene>
<dbReference type="EMBL" id="FTPD01000003">
    <property type="protein sequence ID" value="SIT53460.1"/>
    <property type="molecule type" value="Genomic_DNA"/>
</dbReference>
<keyword evidence="2" id="KW-1185">Reference proteome</keyword>